<proteinExistence type="inferred from homology"/>
<dbReference type="Gene3D" id="2.40.50.100">
    <property type="match status" value="1"/>
</dbReference>
<feature type="coiled-coil region" evidence="4">
    <location>
        <begin position="100"/>
        <end position="127"/>
    </location>
</feature>
<comment type="similarity">
    <text evidence="2">Belongs to the membrane fusion protein (MFP) (TC 8.A.1) family.</text>
</comment>
<dbReference type="Gene3D" id="1.10.287.470">
    <property type="entry name" value="Helix hairpin bin"/>
    <property type="match status" value="1"/>
</dbReference>
<dbReference type="PROSITE" id="PS51257">
    <property type="entry name" value="PROKAR_LIPOPROTEIN"/>
    <property type="match status" value="1"/>
</dbReference>
<reference evidence="8" key="2">
    <citation type="submission" date="2020-09" db="EMBL/GenBank/DDBJ databases">
        <authorList>
            <person name="Sun Q."/>
            <person name="Zhou Y."/>
        </authorList>
    </citation>
    <scope>NUCLEOTIDE SEQUENCE</scope>
    <source>
        <strain evidence="8">CGMCC 1.15958</strain>
    </source>
</reference>
<protein>
    <submittedName>
        <fullName evidence="8">Hemolysin secretion protein D</fullName>
    </submittedName>
</protein>
<dbReference type="PANTHER" id="PTHR30469">
    <property type="entry name" value="MULTIDRUG RESISTANCE PROTEIN MDTA"/>
    <property type="match status" value="1"/>
</dbReference>
<dbReference type="InterPro" id="IPR058627">
    <property type="entry name" value="MdtA-like_C"/>
</dbReference>
<evidence type="ECO:0000313" key="9">
    <source>
        <dbReference type="Proteomes" id="UP000609064"/>
    </source>
</evidence>
<dbReference type="PANTHER" id="PTHR30469:SF15">
    <property type="entry name" value="HLYD FAMILY OF SECRETION PROTEINS"/>
    <property type="match status" value="1"/>
</dbReference>
<evidence type="ECO:0000313" key="8">
    <source>
        <dbReference type="EMBL" id="GGD52005.1"/>
    </source>
</evidence>
<organism evidence="8 9">
    <name type="scientific">Emticicia aquatilis</name>
    <dbReference type="NCBI Taxonomy" id="1537369"/>
    <lineage>
        <taxon>Bacteria</taxon>
        <taxon>Pseudomonadati</taxon>
        <taxon>Bacteroidota</taxon>
        <taxon>Cytophagia</taxon>
        <taxon>Cytophagales</taxon>
        <taxon>Leadbetterellaceae</taxon>
        <taxon>Emticicia</taxon>
    </lineage>
</organism>
<comment type="subcellular location">
    <subcellularLocation>
        <location evidence="1">Cell envelope</location>
    </subcellularLocation>
</comment>
<sequence>MKSYTYIILAATLLIASCGKKQETKKAEAEETLTVEVQPVSRKSLSEPIIASGVLSSKSEMKLAFKTGGMIRRVYVQEGQFVKEGQLLAELDLSEIDAQVRQAKLGLEKSERDLERAKKLYADEAATLTNVQDATTGYDVAKQSVQVAEFNQKLSRIYAPTSGRILRKISEQGELITPFAPAFILGTGESAYIVNVGLADRDVVKVKIGDVATVYLDAYPNEAFQARITQIAQTVNPATGTFEAELQIQPNGKKLISGFVAKAEISTGKGAATLAVPIEALIEANKNTAFVYAYNASNQSVSKVPVNIGSIFGNNVSIISGINEGTQIVTKGANFLSDKAKVKVIK</sequence>
<keyword evidence="9" id="KW-1185">Reference proteome</keyword>
<dbReference type="Gene3D" id="2.40.420.20">
    <property type="match status" value="1"/>
</dbReference>
<dbReference type="Pfam" id="PF25954">
    <property type="entry name" value="Beta-barrel_RND_2"/>
    <property type="match status" value="1"/>
</dbReference>
<name>A0A916YMH9_9BACT</name>
<evidence type="ECO:0000256" key="3">
    <source>
        <dbReference type="ARBA" id="ARBA00022448"/>
    </source>
</evidence>
<dbReference type="RefSeq" id="WP_188765475.1">
    <property type="nucleotide sequence ID" value="NZ_BMKK01000003.1"/>
</dbReference>
<gene>
    <name evidence="8" type="ORF">GCM10011514_15330</name>
</gene>
<keyword evidence="4" id="KW-0175">Coiled coil</keyword>
<dbReference type="GO" id="GO:1990281">
    <property type="term" value="C:efflux pump complex"/>
    <property type="evidence" value="ECO:0007669"/>
    <property type="project" value="TreeGrafter"/>
</dbReference>
<accession>A0A916YMH9</accession>
<keyword evidence="3" id="KW-0813">Transport</keyword>
<dbReference type="NCBIfam" id="TIGR01730">
    <property type="entry name" value="RND_mfp"/>
    <property type="match status" value="1"/>
</dbReference>
<reference evidence="8" key="1">
    <citation type="journal article" date="2014" name="Int. J. Syst. Evol. Microbiol.">
        <title>Complete genome sequence of Corynebacterium casei LMG S-19264T (=DSM 44701T), isolated from a smear-ripened cheese.</title>
        <authorList>
            <consortium name="US DOE Joint Genome Institute (JGI-PGF)"/>
            <person name="Walter F."/>
            <person name="Albersmeier A."/>
            <person name="Kalinowski J."/>
            <person name="Ruckert C."/>
        </authorList>
    </citation>
    <scope>NUCLEOTIDE SEQUENCE</scope>
    <source>
        <strain evidence="8">CGMCC 1.15958</strain>
    </source>
</reference>
<feature type="domain" description="CusB-like beta-barrel" evidence="6">
    <location>
        <begin position="195"/>
        <end position="267"/>
    </location>
</feature>
<dbReference type="InterPro" id="IPR058625">
    <property type="entry name" value="MdtA-like_BSH"/>
</dbReference>
<evidence type="ECO:0000256" key="1">
    <source>
        <dbReference type="ARBA" id="ARBA00004196"/>
    </source>
</evidence>
<evidence type="ECO:0000256" key="2">
    <source>
        <dbReference type="ARBA" id="ARBA00009477"/>
    </source>
</evidence>
<dbReference type="AlphaFoldDB" id="A0A916YMH9"/>
<evidence type="ECO:0000256" key="4">
    <source>
        <dbReference type="SAM" id="Coils"/>
    </source>
</evidence>
<dbReference type="SUPFAM" id="SSF111369">
    <property type="entry name" value="HlyD-like secretion proteins"/>
    <property type="match status" value="1"/>
</dbReference>
<dbReference type="EMBL" id="BMKK01000003">
    <property type="protein sequence ID" value="GGD52005.1"/>
    <property type="molecule type" value="Genomic_DNA"/>
</dbReference>
<evidence type="ECO:0000259" key="6">
    <source>
        <dbReference type="Pfam" id="PF25954"/>
    </source>
</evidence>
<evidence type="ECO:0000259" key="5">
    <source>
        <dbReference type="Pfam" id="PF25917"/>
    </source>
</evidence>
<feature type="domain" description="Multidrug resistance protein MdtA-like barrel-sandwich hybrid" evidence="5">
    <location>
        <begin position="68"/>
        <end position="178"/>
    </location>
</feature>
<dbReference type="Pfam" id="PF25967">
    <property type="entry name" value="RND-MFP_C"/>
    <property type="match status" value="1"/>
</dbReference>
<dbReference type="Pfam" id="PF25917">
    <property type="entry name" value="BSH_RND"/>
    <property type="match status" value="1"/>
</dbReference>
<dbReference type="Gene3D" id="2.40.30.170">
    <property type="match status" value="1"/>
</dbReference>
<dbReference type="InterPro" id="IPR058792">
    <property type="entry name" value="Beta-barrel_RND_2"/>
</dbReference>
<comment type="caution">
    <text evidence="8">The sequence shown here is derived from an EMBL/GenBank/DDBJ whole genome shotgun (WGS) entry which is preliminary data.</text>
</comment>
<dbReference type="InterPro" id="IPR006143">
    <property type="entry name" value="RND_pump_MFP"/>
</dbReference>
<evidence type="ECO:0000259" key="7">
    <source>
        <dbReference type="Pfam" id="PF25967"/>
    </source>
</evidence>
<dbReference type="GO" id="GO:0015562">
    <property type="term" value="F:efflux transmembrane transporter activity"/>
    <property type="evidence" value="ECO:0007669"/>
    <property type="project" value="TreeGrafter"/>
</dbReference>
<feature type="domain" description="Multidrug resistance protein MdtA-like C-terminal permuted SH3" evidence="7">
    <location>
        <begin position="274"/>
        <end position="333"/>
    </location>
</feature>
<dbReference type="Proteomes" id="UP000609064">
    <property type="component" value="Unassembled WGS sequence"/>
</dbReference>